<gene>
    <name evidence="2" type="ORF">UU56_C0001G0007</name>
</gene>
<dbReference type="SUPFAM" id="SSF160113">
    <property type="entry name" value="YegP-like"/>
    <property type="match status" value="1"/>
</dbReference>
<dbReference type="InterPro" id="IPR010879">
    <property type="entry name" value="DUF1508"/>
</dbReference>
<evidence type="ECO:0000313" key="2">
    <source>
        <dbReference type="EMBL" id="KKS05040.1"/>
    </source>
</evidence>
<dbReference type="Proteomes" id="UP000034493">
    <property type="component" value="Unassembled WGS sequence"/>
</dbReference>
<accession>A0A0G0VW25</accession>
<dbReference type="Gene3D" id="2.30.29.80">
    <property type="match status" value="1"/>
</dbReference>
<evidence type="ECO:0000259" key="1">
    <source>
        <dbReference type="Pfam" id="PF07411"/>
    </source>
</evidence>
<reference evidence="2 3" key="1">
    <citation type="journal article" date="2015" name="Nature">
        <title>rRNA introns, odd ribosomes, and small enigmatic genomes across a large radiation of phyla.</title>
        <authorList>
            <person name="Brown C.T."/>
            <person name="Hug L.A."/>
            <person name="Thomas B.C."/>
            <person name="Sharon I."/>
            <person name="Castelle C.J."/>
            <person name="Singh A."/>
            <person name="Wilkins M.J."/>
            <person name="Williams K.H."/>
            <person name="Banfield J.F."/>
        </authorList>
    </citation>
    <scope>NUCLEOTIDE SEQUENCE [LARGE SCALE GENOMIC DNA]</scope>
</reference>
<evidence type="ECO:0000313" key="3">
    <source>
        <dbReference type="Proteomes" id="UP000034493"/>
    </source>
</evidence>
<feature type="domain" description="DUF1508" evidence="1">
    <location>
        <begin position="10"/>
        <end position="58"/>
    </location>
</feature>
<dbReference type="EMBL" id="LCBC01000001">
    <property type="protein sequence ID" value="KKS05040.1"/>
    <property type="molecule type" value="Genomic_DNA"/>
</dbReference>
<name>A0A0G0VW25_9BACT</name>
<protein>
    <recommendedName>
        <fullName evidence="1">DUF1508 domain-containing protein</fullName>
    </recommendedName>
</protein>
<dbReference type="AlphaFoldDB" id="A0A0G0VW25"/>
<organism evidence="2 3">
    <name type="scientific">Candidatus Curtissbacteria bacterium GW2011_GWA2_41_24</name>
    <dbReference type="NCBI Taxonomy" id="1618411"/>
    <lineage>
        <taxon>Bacteria</taxon>
        <taxon>Candidatus Curtissiibacteriota</taxon>
    </lineage>
</organism>
<dbReference type="Pfam" id="PF07411">
    <property type="entry name" value="DUF1508"/>
    <property type="match status" value="1"/>
</dbReference>
<dbReference type="InterPro" id="IPR036913">
    <property type="entry name" value="YegP-like_sf"/>
</dbReference>
<proteinExistence type="predicted"/>
<comment type="caution">
    <text evidence="2">The sequence shown here is derived from an EMBL/GenBank/DDBJ whole genome shotgun (WGS) entry which is preliminary data.</text>
</comment>
<sequence length="58" mass="6460">MMAKFVIFLDDAGYYRWRLVAGNGEKVATSGEGFYSRQSAVRAAKRVKELASQASIEE</sequence>